<accession>A0A8X6QWS9</accession>
<evidence type="ECO:0000313" key="2">
    <source>
        <dbReference type="EMBL" id="GFU40644.1"/>
    </source>
</evidence>
<reference evidence="2" key="1">
    <citation type="submission" date="2020-08" db="EMBL/GenBank/DDBJ databases">
        <title>Multicomponent nature underlies the extraordinary mechanical properties of spider dragline silk.</title>
        <authorList>
            <person name="Kono N."/>
            <person name="Nakamura H."/>
            <person name="Mori M."/>
            <person name="Yoshida Y."/>
            <person name="Ohtoshi R."/>
            <person name="Malay A.D."/>
            <person name="Moran D.A.P."/>
            <person name="Tomita M."/>
            <person name="Numata K."/>
            <person name="Arakawa K."/>
        </authorList>
    </citation>
    <scope>NUCLEOTIDE SEQUENCE</scope>
</reference>
<comment type="caution">
    <text evidence="2">The sequence shown here is derived from an EMBL/GenBank/DDBJ whole genome shotgun (WGS) entry which is preliminary data.</text>
</comment>
<dbReference type="AlphaFoldDB" id="A0A8X6QWS9"/>
<feature type="compositionally biased region" description="Basic and acidic residues" evidence="1">
    <location>
        <begin position="18"/>
        <end position="39"/>
    </location>
</feature>
<dbReference type="EMBL" id="BMAW01131753">
    <property type="protein sequence ID" value="GFU40644.1"/>
    <property type="molecule type" value="Genomic_DNA"/>
</dbReference>
<name>A0A8X6QWS9_NEPPI</name>
<protein>
    <submittedName>
        <fullName evidence="2">Uncharacterized protein</fullName>
    </submittedName>
</protein>
<evidence type="ECO:0000256" key="1">
    <source>
        <dbReference type="SAM" id="MobiDB-lite"/>
    </source>
</evidence>
<evidence type="ECO:0000313" key="3">
    <source>
        <dbReference type="Proteomes" id="UP000887013"/>
    </source>
</evidence>
<organism evidence="2 3">
    <name type="scientific">Nephila pilipes</name>
    <name type="common">Giant wood spider</name>
    <name type="synonym">Nephila maculata</name>
    <dbReference type="NCBI Taxonomy" id="299642"/>
    <lineage>
        <taxon>Eukaryota</taxon>
        <taxon>Metazoa</taxon>
        <taxon>Ecdysozoa</taxon>
        <taxon>Arthropoda</taxon>
        <taxon>Chelicerata</taxon>
        <taxon>Arachnida</taxon>
        <taxon>Araneae</taxon>
        <taxon>Araneomorphae</taxon>
        <taxon>Entelegynae</taxon>
        <taxon>Araneoidea</taxon>
        <taxon>Nephilidae</taxon>
        <taxon>Nephila</taxon>
    </lineage>
</organism>
<gene>
    <name evidence="2" type="ORF">NPIL_232161</name>
</gene>
<sequence length="84" mass="9731">MPGHTIPDLRGPTARSQISREARPHDPRSQEARQHDPRSQKSGHMIQTSSRHMIPDQEARPRFLQNPNASYPCFWEAFLPSSWE</sequence>
<keyword evidence="3" id="KW-1185">Reference proteome</keyword>
<dbReference type="Proteomes" id="UP000887013">
    <property type="component" value="Unassembled WGS sequence"/>
</dbReference>
<proteinExistence type="predicted"/>
<feature type="region of interest" description="Disordered" evidence="1">
    <location>
        <begin position="1"/>
        <end position="67"/>
    </location>
</feature>
<feature type="compositionally biased region" description="Polar residues" evidence="1">
    <location>
        <begin position="40"/>
        <end position="51"/>
    </location>
</feature>